<evidence type="ECO:0000256" key="6">
    <source>
        <dbReference type="ARBA" id="ARBA00022679"/>
    </source>
</evidence>
<comment type="cofactor">
    <cofactor evidence="2">
        <name>pyridoxal 5'-phosphate</name>
        <dbReference type="ChEBI" id="CHEBI:597326"/>
    </cofactor>
</comment>
<dbReference type="Pfam" id="PF00343">
    <property type="entry name" value="Phosphorylase"/>
    <property type="match status" value="1"/>
</dbReference>
<comment type="caution">
    <text evidence="10">The sequence shown here is derived from an EMBL/GenBank/DDBJ whole genome shotgun (WGS) entry which is preliminary data.</text>
</comment>
<keyword evidence="8" id="KW-0119">Carbohydrate metabolism</keyword>
<dbReference type="InterPro" id="IPR035090">
    <property type="entry name" value="Pyridoxal_P_attach_site"/>
</dbReference>
<protein>
    <recommendedName>
        <fullName evidence="4">glycogen phosphorylase</fullName>
        <ecNumber evidence="4">2.4.1.1</ecNumber>
    </recommendedName>
</protein>
<evidence type="ECO:0000256" key="3">
    <source>
        <dbReference type="ARBA" id="ARBA00006047"/>
    </source>
</evidence>
<dbReference type="Proteomes" id="UP000319771">
    <property type="component" value="Unassembled WGS sequence"/>
</dbReference>
<evidence type="ECO:0000256" key="5">
    <source>
        <dbReference type="ARBA" id="ARBA00022676"/>
    </source>
</evidence>
<evidence type="ECO:0000256" key="7">
    <source>
        <dbReference type="ARBA" id="ARBA00022898"/>
    </source>
</evidence>
<dbReference type="InterPro" id="IPR000811">
    <property type="entry name" value="Glyco_trans_35"/>
</dbReference>
<dbReference type="GO" id="GO:0008184">
    <property type="term" value="F:glycogen phosphorylase activity"/>
    <property type="evidence" value="ECO:0007669"/>
    <property type="project" value="InterPro"/>
</dbReference>
<dbReference type="SUPFAM" id="SSF53756">
    <property type="entry name" value="UDP-Glycosyltransferase/glycogen phosphorylase"/>
    <property type="match status" value="1"/>
</dbReference>
<evidence type="ECO:0000256" key="4">
    <source>
        <dbReference type="ARBA" id="ARBA00012591"/>
    </source>
</evidence>
<dbReference type="GO" id="GO:0030170">
    <property type="term" value="F:pyridoxal phosphate binding"/>
    <property type="evidence" value="ECO:0007669"/>
    <property type="project" value="InterPro"/>
</dbReference>
<evidence type="ECO:0000256" key="8">
    <source>
        <dbReference type="ARBA" id="ARBA00023277"/>
    </source>
</evidence>
<dbReference type="AlphaFoldDB" id="A0A538UC00"/>
<dbReference type="Gene3D" id="3.40.50.2000">
    <property type="entry name" value="Glycogen Phosphorylase B"/>
    <property type="match status" value="3"/>
</dbReference>
<dbReference type="InterPro" id="IPR052182">
    <property type="entry name" value="Glycogen/Maltodextrin_Phosph"/>
</dbReference>
<keyword evidence="7" id="KW-0663">Pyridoxal phosphate</keyword>
<proteinExistence type="inferred from homology"/>
<keyword evidence="5" id="KW-0328">Glycosyltransferase</keyword>
<dbReference type="PANTHER" id="PTHR42655">
    <property type="entry name" value="GLYCOGEN PHOSPHORYLASE"/>
    <property type="match status" value="1"/>
</dbReference>
<comment type="function">
    <text evidence="9">Phosphorylase is an important allosteric enzyme in carbohydrate metabolism. Enzymes from different sources differ in their regulatory mechanisms and in their natural substrates. However, all known phosphorylases share catalytic and structural properties.</text>
</comment>
<dbReference type="NCBIfam" id="TIGR02094">
    <property type="entry name" value="more_P_ylases"/>
    <property type="match status" value="2"/>
</dbReference>
<dbReference type="EMBL" id="VBPB01000077">
    <property type="protein sequence ID" value="TMQ73239.1"/>
    <property type="molecule type" value="Genomic_DNA"/>
</dbReference>
<comment type="similarity">
    <text evidence="3">Belongs to the glycogen phosphorylase family.</text>
</comment>
<dbReference type="PROSITE" id="PS00102">
    <property type="entry name" value="PHOSPHORYLASE"/>
    <property type="match status" value="1"/>
</dbReference>
<evidence type="ECO:0000313" key="11">
    <source>
        <dbReference type="Proteomes" id="UP000319771"/>
    </source>
</evidence>
<evidence type="ECO:0000256" key="9">
    <source>
        <dbReference type="ARBA" id="ARBA00025174"/>
    </source>
</evidence>
<evidence type="ECO:0000313" key="10">
    <source>
        <dbReference type="EMBL" id="TMQ73239.1"/>
    </source>
</evidence>
<name>A0A538UC00_UNCEI</name>
<accession>A0A538UC00</accession>
<evidence type="ECO:0000256" key="1">
    <source>
        <dbReference type="ARBA" id="ARBA00001275"/>
    </source>
</evidence>
<dbReference type="PANTHER" id="PTHR42655:SF1">
    <property type="entry name" value="GLYCOGEN PHOSPHORYLASE"/>
    <property type="match status" value="1"/>
</dbReference>
<reference evidence="10 11" key="1">
    <citation type="journal article" date="2019" name="Nat. Microbiol.">
        <title>Mediterranean grassland soil C-N compound turnover is dependent on rainfall and depth, and is mediated by genomically divergent microorganisms.</title>
        <authorList>
            <person name="Diamond S."/>
            <person name="Andeer P.F."/>
            <person name="Li Z."/>
            <person name="Crits-Christoph A."/>
            <person name="Burstein D."/>
            <person name="Anantharaman K."/>
            <person name="Lane K.R."/>
            <person name="Thomas B.C."/>
            <person name="Pan C."/>
            <person name="Northen T.R."/>
            <person name="Banfield J.F."/>
        </authorList>
    </citation>
    <scope>NUCLEOTIDE SEQUENCE [LARGE SCALE GENOMIC DNA]</scope>
    <source>
        <strain evidence="10">WS_11</strain>
    </source>
</reference>
<dbReference type="GO" id="GO:0005975">
    <property type="term" value="P:carbohydrate metabolic process"/>
    <property type="evidence" value="ECO:0007669"/>
    <property type="project" value="InterPro"/>
</dbReference>
<gene>
    <name evidence="10" type="primary">glgP</name>
    <name evidence="10" type="ORF">E6K81_05235</name>
</gene>
<evidence type="ECO:0000256" key="2">
    <source>
        <dbReference type="ARBA" id="ARBA00001933"/>
    </source>
</evidence>
<dbReference type="InterPro" id="IPR011834">
    <property type="entry name" value="Agluc_phsphrylas"/>
</dbReference>
<keyword evidence="6" id="KW-0808">Transferase</keyword>
<comment type="catalytic activity">
    <reaction evidence="1">
        <text>[(1-&gt;4)-alpha-D-glucosyl](n) + phosphate = [(1-&gt;4)-alpha-D-glucosyl](n-1) + alpha-D-glucose 1-phosphate</text>
        <dbReference type="Rhea" id="RHEA:41732"/>
        <dbReference type="Rhea" id="RHEA-COMP:9584"/>
        <dbReference type="Rhea" id="RHEA-COMP:9586"/>
        <dbReference type="ChEBI" id="CHEBI:15444"/>
        <dbReference type="ChEBI" id="CHEBI:43474"/>
        <dbReference type="ChEBI" id="CHEBI:58601"/>
        <dbReference type="EC" id="2.4.1.1"/>
    </reaction>
</comment>
<organism evidence="10 11">
    <name type="scientific">Eiseniibacteriota bacterium</name>
    <dbReference type="NCBI Taxonomy" id="2212470"/>
    <lineage>
        <taxon>Bacteria</taxon>
        <taxon>Candidatus Eiseniibacteriota</taxon>
    </lineage>
</organism>
<dbReference type="EC" id="2.4.1.1" evidence="4"/>
<sequence>MTPPSSPLPPQPGAGPGTPRVAYFCMEYGLSESFPIYSGGLGVLAGDFIKSAHDLHVPVVAVGLRWERGYCVQRIGPDGKPFDEFPTYDASFLEDTGVRVRPRVRGTEVVCTVKTTRRFGQVPLFLLEPENDRDRWITRRLYQAGTDVRIAQEILLGIGGIRALHWLGMPIATYHFNEGHAVFAGIEMIARGMELGMSFQDAWADTRRRIVFTTHTPVTAGNEEHALQDLRRMGACLELSDAEIRALGGEPFSMTVAGLRLARRANSVSQLHAETARAMWRNVGGGAPIVGITNGVHAPTWQAPSIRAAGRDPERLRAAHAALKSELGGAIESRTRARLDPEALWIGLARRAANYKRNDLILRDEARLARLLEGGRVCLVFSGKAHPDDSGGKAMVAGLVAAAAHHRGQVVFVENYDMSVARLLTRGCDVWLNTPIRPMEASGTSGMKAALNGLPNLSILDGWWAEGCRHGVNGWAIGDEGAGDDQADSDALHDVLEREVLPAWADREGWMALMRSSIEVAEERFTSDRMVREYTERLYREDATDPTAR</sequence>